<name>A0A511J3C9_9ENTE</name>
<dbReference type="InterPro" id="IPR003869">
    <property type="entry name" value="Polysac_CapD-like"/>
</dbReference>
<evidence type="ECO:0000313" key="4">
    <source>
        <dbReference type="Proteomes" id="UP000321830"/>
    </source>
</evidence>
<proteinExistence type="inferred from homology"/>
<dbReference type="Proteomes" id="UP000321830">
    <property type="component" value="Unassembled WGS sequence"/>
</dbReference>
<dbReference type="EMBL" id="BJWF01000025">
    <property type="protein sequence ID" value="GEL92528.1"/>
    <property type="molecule type" value="Genomic_DNA"/>
</dbReference>
<dbReference type="Gene3D" id="3.40.50.720">
    <property type="entry name" value="NAD(P)-binding Rossmann-like Domain"/>
    <property type="match status" value="2"/>
</dbReference>
<dbReference type="CDD" id="cd05237">
    <property type="entry name" value="UDP_invert_4-6DH_SDR_e"/>
    <property type="match status" value="1"/>
</dbReference>
<dbReference type="InterPro" id="IPR051203">
    <property type="entry name" value="Polysaccharide_Synthase-Rel"/>
</dbReference>
<dbReference type="InterPro" id="IPR036291">
    <property type="entry name" value="NAD(P)-bd_dom_sf"/>
</dbReference>
<gene>
    <name evidence="3" type="ORF">EVI01_18650</name>
</gene>
<dbReference type="PANTHER" id="PTHR43318">
    <property type="entry name" value="UDP-N-ACETYLGLUCOSAMINE 4,6-DEHYDRATASE"/>
    <property type="match status" value="1"/>
</dbReference>
<sequence>MKVSKKVLVLGGGEAAQLWIYHTKHFRQAEIQVVGILDDSLAKETQIEEVPVIGRLSDLNEVVQSFGIEKIIIAIPSLSVRKRDKLLTHCADLNLETNILPDISSIMSTEANPVQERSVRYSDLLNREEQKMNVANLKRFFKGKTILISGAGGSIGSELVRQVNKCQPQKILLLGHGENSIFSIYKEILKVKTCPVVPIIADIQDKQRLEEIFQFYRPEIIYHAAAHKHVPLMEGNPTEAIKNNVWGTMNMVEVADEFGVEKFMMISTDKTVYPTSTMGMTKKIAEWIVQSKNTKNTSTIFSVVRFGNVLGSRGSAIPLFWEQIQNNEPITITHPEMERYFMTIPEASQLVIEASEQATGNDIYILQMGEPQKIVKIVEKLIHLAGKKSVDVKIAYTGLRNGEKLSESLFEEQEMADMTKINTKFFKGHAIIPMHLTEMLKNLEMVLANQEEPDQIKAVLAQIIHEGQKEERIYVNNN</sequence>
<evidence type="ECO:0000256" key="1">
    <source>
        <dbReference type="ARBA" id="ARBA00007430"/>
    </source>
</evidence>
<dbReference type="Pfam" id="PF02719">
    <property type="entry name" value="Polysacc_synt_2"/>
    <property type="match status" value="1"/>
</dbReference>
<dbReference type="RefSeq" id="WP_010750678.1">
    <property type="nucleotide sequence ID" value="NZ_BJWF01000025.1"/>
</dbReference>
<organism evidence="3 4">
    <name type="scientific">Enterococcus villorum</name>
    <dbReference type="NCBI Taxonomy" id="112904"/>
    <lineage>
        <taxon>Bacteria</taxon>
        <taxon>Bacillati</taxon>
        <taxon>Bacillota</taxon>
        <taxon>Bacilli</taxon>
        <taxon>Lactobacillales</taxon>
        <taxon>Enterococcaceae</taxon>
        <taxon>Enterococcus</taxon>
    </lineage>
</organism>
<dbReference type="PANTHER" id="PTHR43318:SF1">
    <property type="entry name" value="POLYSACCHARIDE BIOSYNTHESIS PROTEIN EPSC-RELATED"/>
    <property type="match status" value="1"/>
</dbReference>
<protein>
    <recommendedName>
        <fullName evidence="2">Polysaccharide biosynthesis protein CapD-like domain-containing protein</fullName>
    </recommendedName>
</protein>
<comment type="similarity">
    <text evidence="1">Belongs to the polysaccharide synthase family.</text>
</comment>
<comment type="caution">
    <text evidence="3">The sequence shown here is derived from an EMBL/GenBank/DDBJ whole genome shotgun (WGS) entry which is preliminary data.</text>
</comment>
<dbReference type="SUPFAM" id="SSF51735">
    <property type="entry name" value="NAD(P)-binding Rossmann-fold domains"/>
    <property type="match status" value="1"/>
</dbReference>
<feature type="domain" description="Polysaccharide biosynthesis protein CapD-like" evidence="2">
    <location>
        <begin position="146"/>
        <end position="423"/>
    </location>
</feature>
<dbReference type="Pfam" id="PF13727">
    <property type="entry name" value="CoA_binding_3"/>
    <property type="match status" value="1"/>
</dbReference>
<reference evidence="3 4" key="1">
    <citation type="submission" date="2019-07" db="EMBL/GenBank/DDBJ databases">
        <title>Whole genome shotgun sequence of Enterococcus villorum NBRC 100699.</title>
        <authorList>
            <person name="Hosoyama A."/>
            <person name="Uohara A."/>
            <person name="Ohji S."/>
            <person name="Ichikawa N."/>
        </authorList>
    </citation>
    <scope>NUCLEOTIDE SEQUENCE [LARGE SCALE GENOMIC DNA]</scope>
    <source>
        <strain evidence="3 4">NBRC 100699</strain>
    </source>
</reference>
<evidence type="ECO:0000313" key="3">
    <source>
        <dbReference type="EMBL" id="GEL92528.1"/>
    </source>
</evidence>
<accession>A0A511J3C9</accession>
<dbReference type="AlphaFoldDB" id="A0A511J3C9"/>
<evidence type="ECO:0000259" key="2">
    <source>
        <dbReference type="Pfam" id="PF02719"/>
    </source>
</evidence>